<dbReference type="Pfam" id="PF12840">
    <property type="entry name" value="HTH_20"/>
    <property type="match status" value="1"/>
</dbReference>
<dbReference type="Gene3D" id="1.10.10.10">
    <property type="entry name" value="Winged helix-like DNA-binding domain superfamily/Winged helix DNA-binding domain"/>
    <property type="match status" value="1"/>
</dbReference>
<evidence type="ECO:0000259" key="4">
    <source>
        <dbReference type="SMART" id="SM00418"/>
    </source>
</evidence>
<keyword evidence="3" id="KW-0804">Transcription</keyword>
<dbReference type="RefSeq" id="WP_352063179.1">
    <property type="nucleotide sequence ID" value="NZ_JBEPAZ010000005.1"/>
</dbReference>
<organism evidence="5 6">
    <name type="scientific">Streptomyces sp. 900105245</name>
    <dbReference type="NCBI Taxonomy" id="3154379"/>
    <lineage>
        <taxon>Bacteria</taxon>
        <taxon>Bacillati</taxon>
        <taxon>Actinomycetota</taxon>
        <taxon>Actinomycetes</taxon>
        <taxon>Kitasatosporales</taxon>
        <taxon>Streptomycetaceae</taxon>
        <taxon>Streptomyces</taxon>
    </lineage>
</organism>
<keyword evidence="6" id="KW-1185">Reference proteome</keyword>
<keyword evidence="2" id="KW-0238">DNA-binding</keyword>
<dbReference type="EMBL" id="JBEPAZ010000005">
    <property type="protein sequence ID" value="MER6427784.1"/>
    <property type="molecule type" value="Genomic_DNA"/>
</dbReference>
<dbReference type="InterPro" id="IPR036390">
    <property type="entry name" value="WH_DNA-bd_sf"/>
</dbReference>
<evidence type="ECO:0000313" key="5">
    <source>
        <dbReference type="EMBL" id="MER6427784.1"/>
    </source>
</evidence>
<feature type="domain" description="HTH arsR-type" evidence="4">
    <location>
        <begin position="18"/>
        <end position="112"/>
    </location>
</feature>
<dbReference type="InterPro" id="IPR011991">
    <property type="entry name" value="ArsR-like_HTH"/>
</dbReference>
<evidence type="ECO:0000256" key="3">
    <source>
        <dbReference type="ARBA" id="ARBA00023163"/>
    </source>
</evidence>
<dbReference type="InterPro" id="IPR051081">
    <property type="entry name" value="HTH_MetalResp_TranReg"/>
</dbReference>
<dbReference type="PANTHER" id="PTHR33154:SF33">
    <property type="entry name" value="TRANSCRIPTIONAL REPRESSOR SDPR"/>
    <property type="match status" value="1"/>
</dbReference>
<evidence type="ECO:0000313" key="6">
    <source>
        <dbReference type="Proteomes" id="UP001470023"/>
    </source>
</evidence>
<dbReference type="SMART" id="SM00418">
    <property type="entry name" value="HTH_ARSR"/>
    <property type="match status" value="1"/>
</dbReference>
<keyword evidence="1" id="KW-0805">Transcription regulation</keyword>
<dbReference type="Proteomes" id="UP001470023">
    <property type="component" value="Unassembled WGS sequence"/>
</dbReference>
<sequence>MSPATNPQLPPLRVDDPKVMRALAHPARLAIMARLAEVGPGTATECAAATGLSPSATSWHLRALAESGLIEEAEHPDKRKHLWRARSSQLVVANSQSDGGAASRELLRQYLSRGDRQLEEWLSVEGEQPEEWREALSILNVKVEVRPEELDELLVQVKALFQAYGDRARDGGEAGRRPVAISLRAVPEVLPKAYIEPRS</sequence>
<protein>
    <submittedName>
        <fullName evidence="5">ArsR family transcriptional regulator</fullName>
    </submittedName>
</protein>
<comment type="caution">
    <text evidence="5">The sequence shown here is derived from an EMBL/GenBank/DDBJ whole genome shotgun (WGS) entry which is preliminary data.</text>
</comment>
<gene>
    <name evidence="5" type="ORF">ABT272_08550</name>
</gene>
<dbReference type="CDD" id="cd00090">
    <property type="entry name" value="HTH_ARSR"/>
    <property type="match status" value="1"/>
</dbReference>
<accession>A0ABV1U243</accession>
<dbReference type="InterPro" id="IPR001845">
    <property type="entry name" value="HTH_ArsR_DNA-bd_dom"/>
</dbReference>
<reference evidence="5 6" key="1">
    <citation type="submission" date="2024-06" db="EMBL/GenBank/DDBJ databases">
        <title>The Natural Products Discovery Center: Release of the First 8490 Sequenced Strains for Exploring Actinobacteria Biosynthetic Diversity.</title>
        <authorList>
            <person name="Kalkreuter E."/>
            <person name="Kautsar S.A."/>
            <person name="Yang D."/>
            <person name="Bader C.D."/>
            <person name="Teijaro C.N."/>
            <person name="Fluegel L."/>
            <person name="Davis C.M."/>
            <person name="Simpson J.R."/>
            <person name="Lauterbach L."/>
            <person name="Steele A.D."/>
            <person name="Gui C."/>
            <person name="Meng S."/>
            <person name="Li G."/>
            <person name="Viehrig K."/>
            <person name="Ye F."/>
            <person name="Su P."/>
            <person name="Kiefer A.F."/>
            <person name="Nichols A."/>
            <person name="Cepeda A.J."/>
            <person name="Yan W."/>
            <person name="Fan B."/>
            <person name="Jiang Y."/>
            <person name="Adhikari A."/>
            <person name="Zheng C.-J."/>
            <person name="Schuster L."/>
            <person name="Cowan T.M."/>
            <person name="Smanski M.J."/>
            <person name="Chevrette M.G."/>
            <person name="De Carvalho L.P.S."/>
            <person name="Shen B."/>
        </authorList>
    </citation>
    <scope>NUCLEOTIDE SEQUENCE [LARGE SCALE GENOMIC DNA]</scope>
    <source>
        <strain evidence="5 6">NPDC001166</strain>
    </source>
</reference>
<dbReference type="SUPFAM" id="SSF46785">
    <property type="entry name" value="Winged helix' DNA-binding domain"/>
    <property type="match status" value="1"/>
</dbReference>
<evidence type="ECO:0000256" key="2">
    <source>
        <dbReference type="ARBA" id="ARBA00023125"/>
    </source>
</evidence>
<dbReference type="InterPro" id="IPR036388">
    <property type="entry name" value="WH-like_DNA-bd_sf"/>
</dbReference>
<evidence type="ECO:0000256" key="1">
    <source>
        <dbReference type="ARBA" id="ARBA00023015"/>
    </source>
</evidence>
<name>A0ABV1U243_9ACTN</name>
<proteinExistence type="predicted"/>
<dbReference type="PANTHER" id="PTHR33154">
    <property type="entry name" value="TRANSCRIPTIONAL REGULATOR, ARSR FAMILY"/>
    <property type="match status" value="1"/>
</dbReference>